<keyword evidence="3" id="KW-0131">Cell cycle</keyword>
<evidence type="ECO:0000313" key="6">
    <source>
        <dbReference type="EMBL" id="CAD7654194.1"/>
    </source>
</evidence>
<comment type="subcellular location">
    <subcellularLocation>
        <location evidence="1">Nucleus</location>
    </subcellularLocation>
</comment>
<dbReference type="GO" id="GO:0003677">
    <property type="term" value="F:DNA binding"/>
    <property type="evidence" value="ECO:0007669"/>
    <property type="project" value="TreeGrafter"/>
</dbReference>
<dbReference type="GO" id="GO:0000076">
    <property type="term" value="P:DNA replication checkpoint signaling"/>
    <property type="evidence" value="ECO:0007669"/>
    <property type="project" value="TreeGrafter"/>
</dbReference>
<evidence type="ECO:0000256" key="4">
    <source>
        <dbReference type="SAM" id="MobiDB-lite"/>
    </source>
</evidence>
<proteinExistence type="predicted"/>
<dbReference type="Proteomes" id="UP000728032">
    <property type="component" value="Unassembled WGS sequence"/>
</dbReference>
<feature type="compositionally biased region" description="Basic and acidic residues" evidence="4">
    <location>
        <begin position="1050"/>
        <end position="1069"/>
    </location>
</feature>
<gene>
    <name evidence="6" type="ORF">ONB1V03_LOCUS10844</name>
</gene>
<name>A0A7R9M649_9ACAR</name>
<accession>A0A7R9M649</accession>
<keyword evidence="2" id="KW-0539">Nucleus</keyword>
<dbReference type="OrthoDB" id="310853at2759"/>
<dbReference type="AlphaFoldDB" id="A0A7R9M649"/>
<dbReference type="Pfam" id="PF04821">
    <property type="entry name" value="TIMELESS"/>
    <property type="match status" value="1"/>
</dbReference>
<feature type="compositionally biased region" description="Acidic residues" evidence="4">
    <location>
        <begin position="1027"/>
        <end position="1039"/>
    </location>
</feature>
<dbReference type="InterPro" id="IPR006906">
    <property type="entry name" value="Timeless_N"/>
</dbReference>
<dbReference type="GO" id="GO:0043111">
    <property type="term" value="P:replication fork arrest"/>
    <property type="evidence" value="ECO:0007669"/>
    <property type="project" value="TreeGrafter"/>
</dbReference>
<dbReference type="EMBL" id="OC922469">
    <property type="protein sequence ID" value="CAD7654194.1"/>
    <property type="molecule type" value="Genomic_DNA"/>
</dbReference>
<dbReference type="GO" id="GO:0031298">
    <property type="term" value="C:replication fork protection complex"/>
    <property type="evidence" value="ECO:0007669"/>
    <property type="project" value="TreeGrafter"/>
</dbReference>
<sequence length="1117" mass="131552">MSGNSELVSELIAVCNDLGHKSKHLDNKYILNKHDCNHVLKDLIRFLRNDDRHTFAVRTQLGSSNIVDNDLIPIVEQYCLEDIPLFDKILRLLIDLTNPVILLFQQKTPTDKSESQKFLELQSHLYSYKLSFGSHKRFWTVLAKHLTRIIGLDDENRQIEDSLMFERILILIRNVLHIPIDMSANRMITEEHVNPQDRIIEVMHSSGINELILYLSNDDSHREFCFHLIEIMSLMFKDQSAEFIAKSVANYQQNSDPNGDRRTHYERELDRKELRELKTRDQSISTKVKPNLNRFNGTYFVKNMKSISDRDIICHKTPQDLSEISFDINKDIKRKLNARKPMADTIANKSAIGPQVIHKSTIKVRKILFDFCVEFLTNSYNEFMRRVYDSLFLTNSYNEFMRRVYDSLVRNLSQDNDETYYLWAIQFFMEFNRTNPNAMDKMFVSETMSLNSFHYLNTRIDHYMETIKLQKQELSLWSKRLHFGLKAYRELLFSLNWFDFATEADIRISARNIKKVFFYETEYRDQLLSLLHEYNEVRMTKTFLKDLIETNHVFLKMLENYYKHNSRLLVREKVRRVKRKKTQKKKAEEEKVPPEEVWNDIISIVSEALSGSLDLPSPQEDTTVRAFDPMSEKTSDEQKMDVLRRVHNFLLSKRVVEAISLYRDARNCWTGDEDNAFGAQDIPPEEELLSLNEILMTDFPNEPTVEEPNDEEVEDEVEEAEAAQKTREREIELSEVVNKYCHQNVVRNYCLLLKSYETNSDDTNHCVLKMLHRISFDCKMHAMLFQASVFRTFQRILSDPLRDSGAVKELKRFAKFILSKFVLAANKNNKIFFELLFWKTSGEAYQVEEGYHTTRNLKAAKQLWTEEQELELKVLFDEYKDKGNADKDYVDLIVDHLIDDTKTRRQVIKELKRQEIFVEIKKSKKRPKIENNNVNKEYKSNEFIDDNSDDSEDDTRVPENYETIEEDNENRKTYDVSDEEDSNKKTDEDIEGEDRNDIQKESISDESDDEVIKVNENHKKRVNVIEDSSDSDSDNDAEENILTINEDIAEEVRTPEKSKENKCDDKSDNTNDSSDDFVDETVERSQTKRSLDDSDDEVVVVSKNKKRHLIIDDSDDD</sequence>
<protein>
    <recommendedName>
        <fullName evidence="5">Timeless N-terminal domain-containing protein</fullName>
    </recommendedName>
</protein>
<feature type="region of interest" description="Disordered" evidence="4">
    <location>
        <begin position="931"/>
        <end position="1097"/>
    </location>
</feature>
<feature type="compositionally biased region" description="Basic and acidic residues" evidence="4">
    <location>
        <begin position="1081"/>
        <end position="1092"/>
    </location>
</feature>
<feature type="compositionally biased region" description="Acidic residues" evidence="4">
    <location>
        <begin position="943"/>
        <end position="953"/>
    </location>
</feature>
<feature type="compositionally biased region" description="Basic and acidic residues" evidence="4">
    <location>
        <begin position="982"/>
        <end position="1003"/>
    </location>
</feature>
<dbReference type="PANTHER" id="PTHR22940:SF4">
    <property type="entry name" value="PROTEIN TIMELESS HOMOLOG"/>
    <property type="match status" value="1"/>
</dbReference>
<dbReference type="InterPro" id="IPR044998">
    <property type="entry name" value="Timeless"/>
</dbReference>
<evidence type="ECO:0000313" key="7">
    <source>
        <dbReference type="Proteomes" id="UP000728032"/>
    </source>
</evidence>
<dbReference type="GO" id="GO:0006281">
    <property type="term" value="P:DNA repair"/>
    <property type="evidence" value="ECO:0007669"/>
    <property type="project" value="TreeGrafter"/>
</dbReference>
<dbReference type="Pfam" id="PF26019">
    <property type="entry name" value="HTH_TIMELESS"/>
    <property type="match status" value="1"/>
</dbReference>
<evidence type="ECO:0000256" key="1">
    <source>
        <dbReference type="ARBA" id="ARBA00004123"/>
    </source>
</evidence>
<keyword evidence="7" id="KW-1185">Reference proteome</keyword>
<evidence type="ECO:0000259" key="5">
    <source>
        <dbReference type="Pfam" id="PF04821"/>
    </source>
</evidence>
<evidence type="ECO:0000256" key="2">
    <source>
        <dbReference type="ARBA" id="ARBA00023242"/>
    </source>
</evidence>
<organism evidence="6">
    <name type="scientific">Oppiella nova</name>
    <dbReference type="NCBI Taxonomy" id="334625"/>
    <lineage>
        <taxon>Eukaryota</taxon>
        <taxon>Metazoa</taxon>
        <taxon>Ecdysozoa</taxon>
        <taxon>Arthropoda</taxon>
        <taxon>Chelicerata</taxon>
        <taxon>Arachnida</taxon>
        <taxon>Acari</taxon>
        <taxon>Acariformes</taxon>
        <taxon>Sarcoptiformes</taxon>
        <taxon>Oribatida</taxon>
        <taxon>Brachypylina</taxon>
        <taxon>Oppioidea</taxon>
        <taxon>Oppiidae</taxon>
        <taxon>Oppiella</taxon>
    </lineage>
</organism>
<dbReference type="EMBL" id="CAJPVJ010007644">
    <property type="protein sequence ID" value="CAG2171381.1"/>
    <property type="molecule type" value="Genomic_DNA"/>
</dbReference>
<reference evidence="6" key="1">
    <citation type="submission" date="2020-11" db="EMBL/GenBank/DDBJ databases">
        <authorList>
            <person name="Tran Van P."/>
        </authorList>
    </citation>
    <scope>NUCLEOTIDE SEQUENCE</scope>
</reference>
<evidence type="ECO:0000256" key="3">
    <source>
        <dbReference type="ARBA" id="ARBA00023306"/>
    </source>
</evidence>
<dbReference type="PANTHER" id="PTHR22940">
    <property type="entry name" value="TIMEOUT/TIMELESS-2"/>
    <property type="match status" value="1"/>
</dbReference>
<feature type="domain" description="Timeless N-terminal" evidence="5">
    <location>
        <begin position="33"/>
        <end position="300"/>
    </location>
</feature>